<dbReference type="GO" id="GO:0005829">
    <property type="term" value="C:cytosol"/>
    <property type="evidence" value="ECO:0007669"/>
    <property type="project" value="TreeGrafter"/>
</dbReference>
<keyword evidence="5 15" id="KW-0808">Transferase</keyword>
<keyword evidence="9 15" id="KW-0227">DNA damage</keyword>
<evidence type="ECO:0000256" key="8">
    <source>
        <dbReference type="ARBA" id="ARBA00022723"/>
    </source>
</evidence>
<keyword evidence="13 15" id="KW-0234">DNA repair</keyword>
<feature type="active site" evidence="15">
    <location>
        <position position="102"/>
    </location>
</feature>
<evidence type="ECO:0000256" key="1">
    <source>
        <dbReference type="ARBA" id="ARBA00004496"/>
    </source>
</evidence>
<dbReference type="FunFam" id="3.40.1170.60:FF:000001">
    <property type="entry name" value="DNA polymerase IV"/>
    <property type="match status" value="1"/>
</dbReference>
<reference evidence="17" key="2">
    <citation type="journal article" date="2021" name="PeerJ">
        <title>Extensive microbial diversity within the chicken gut microbiome revealed by metagenomics and culture.</title>
        <authorList>
            <person name="Gilroy R."/>
            <person name="Ravi A."/>
            <person name="Getino M."/>
            <person name="Pursley I."/>
            <person name="Horton D.L."/>
            <person name="Alikhan N.F."/>
            <person name="Baker D."/>
            <person name="Gharbi K."/>
            <person name="Hall N."/>
            <person name="Watson M."/>
            <person name="Adriaenssens E.M."/>
            <person name="Foster-Nyarko E."/>
            <person name="Jarju S."/>
            <person name="Secka A."/>
            <person name="Antonio M."/>
            <person name="Oren A."/>
            <person name="Chaudhuri R.R."/>
            <person name="La Ragione R."/>
            <person name="Hildebrand F."/>
            <person name="Pallen M.J."/>
        </authorList>
    </citation>
    <scope>NUCLEOTIDE SEQUENCE</scope>
    <source>
        <strain evidence="17">35461</strain>
    </source>
</reference>
<dbReference type="Gene3D" id="3.30.1490.100">
    <property type="entry name" value="DNA polymerase, Y-family, little finger domain"/>
    <property type="match status" value="1"/>
</dbReference>
<dbReference type="InterPro" id="IPR017961">
    <property type="entry name" value="DNA_pol_Y-fam_little_finger"/>
</dbReference>
<dbReference type="GO" id="GO:0003684">
    <property type="term" value="F:damaged DNA binding"/>
    <property type="evidence" value="ECO:0007669"/>
    <property type="project" value="InterPro"/>
</dbReference>
<evidence type="ECO:0000256" key="10">
    <source>
        <dbReference type="ARBA" id="ARBA00022842"/>
    </source>
</evidence>
<dbReference type="EC" id="2.7.7.7" evidence="15"/>
<dbReference type="Proteomes" id="UP000886845">
    <property type="component" value="Unassembled WGS sequence"/>
</dbReference>
<feature type="site" description="Substrate discrimination" evidence="15">
    <location>
        <position position="11"/>
    </location>
</feature>
<comment type="subunit">
    <text evidence="15">Monomer.</text>
</comment>
<dbReference type="PANTHER" id="PTHR11076:SF33">
    <property type="entry name" value="DNA POLYMERASE KAPPA"/>
    <property type="match status" value="1"/>
</dbReference>
<dbReference type="HAMAP" id="MF_01113">
    <property type="entry name" value="DNApol_IV"/>
    <property type="match status" value="1"/>
</dbReference>
<reference evidence="17" key="1">
    <citation type="submission" date="2020-10" db="EMBL/GenBank/DDBJ databases">
        <authorList>
            <person name="Gilroy R."/>
        </authorList>
    </citation>
    <scope>NUCLEOTIDE SEQUENCE</scope>
    <source>
        <strain evidence="17">35461</strain>
    </source>
</reference>
<feature type="binding site" evidence="15">
    <location>
        <position position="6"/>
    </location>
    <ligand>
        <name>Mg(2+)</name>
        <dbReference type="ChEBI" id="CHEBI:18420"/>
    </ligand>
</feature>
<comment type="function">
    <text evidence="15">Poorly processive, error-prone DNA polymerase involved in untargeted mutagenesis. Copies undamaged DNA at stalled replication forks, which arise in vivo from mismatched or misaligned primer ends. These misaligned primers can be extended by PolIV. Exhibits no 3'-5' exonuclease (proofreading) activity. May be involved in translesional synthesis, in conjunction with the beta clamp from PolIII.</text>
</comment>
<accession>A0A9D1NMY4</accession>
<dbReference type="GO" id="GO:0003887">
    <property type="term" value="F:DNA-directed DNA polymerase activity"/>
    <property type="evidence" value="ECO:0007669"/>
    <property type="project" value="UniProtKB-UniRule"/>
</dbReference>
<evidence type="ECO:0000256" key="4">
    <source>
        <dbReference type="ARBA" id="ARBA00022490"/>
    </source>
</evidence>
<evidence type="ECO:0000313" key="18">
    <source>
        <dbReference type="Proteomes" id="UP000886845"/>
    </source>
</evidence>
<dbReference type="SUPFAM" id="SSF100879">
    <property type="entry name" value="Lesion bypass DNA polymerase (Y-family), little finger domain"/>
    <property type="match status" value="1"/>
</dbReference>
<dbReference type="Gene3D" id="1.10.150.20">
    <property type="entry name" value="5' to 3' exonuclease, C-terminal subdomain"/>
    <property type="match status" value="1"/>
</dbReference>
<dbReference type="Pfam" id="PF11799">
    <property type="entry name" value="IMS_C"/>
    <property type="match status" value="1"/>
</dbReference>
<comment type="subcellular location">
    <subcellularLocation>
        <location evidence="1 15">Cytoplasm</location>
    </subcellularLocation>
</comment>
<feature type="domain" description="UmuC" evidence="16">
    <location>
        <begin position="2"/>
        <end position="185"/>
    </location>
</feature>
<sequence>MILHVDMDAFFAAVEQHDHPEWRGKPVIVGAPPDKRGVVSTCSYEARKFGVHSAMPSRQAFQLCPQGIFVRGRMARYQEVSAQVFAIFGRFTPLVEGLSIDEAFLDVTGVRRLFGEPEAIARQIKAQILDETGLTCSIGVAPNKLLAKLASEERKPDGLFVVPADPQAQLAWLAAKPLRALWGIGPKVAECLQSHGIATVRDLQSANPGRLRAVVGPTLAEHLMNVAFGRDSRPVSTAREEKSLSREHTYPEDTLDRDRLRADLRAIAEDVGRRLRKHGLWAKTARLKIRYAGFRTVTRQAPFPTPVCDDFALRDAAWDLLARHLEPETPVRLIGFGVDNLTDAPLPQDDLFAAVSAPPRDRLERLSRTLDALRAKGAHL</sequence>
<comment type="caution">
    <text evidence="17">The sequence shown here is derived from an EMBL/GenBank/DDBJ whole genome shotgun (WGS) entry which is preliminary data.</text>
</comment>
<dbReference type="InterPro" id="IPR043502">
    <property type="entry name" value="DNA/RNA_pol_sf"/>
</dbReference>
<name>A0A9D1NMY4_9BACT</name>
<evidence type="ECO:0000256" key="14">
    <source>
        <dbReference type="ARBA" id="ARBA00049244"/>
    </source>
</evidence>
<dbReference type="AlphaFoldDB" id="A0A9D1NMY4"/>
<dbReference type="PROSITE" id="PS50173">
    <property type="entry name" value="UMUC"/>
    <property type="match status" value="1"/>
</dbReference>
<evidence type="ECO:0000256" key="12">
    <source>
        <dbReference type="ARBA" id="ARBA00023125"/>
    </source>
</evidence>
<dbReference type="NCBIfam" id="NF002677">
    <property type="entry name" value="PRK02406.1"/>
    <property type="match status" value="1"/>
</dbReference>
<dbReference type="EMBL" id="DVOR01000194">
    <property type="protein sequence ID" value="HIV09649.1"/>
    <property type="molecule type" value="Genomic_DNA"/>
</dbReference>
<evidence type="ECO:0000256" key="2">
    <source>
        <dbReference type="ARBA" id="ARBA00010945"/>
    </source>
</evidence>
<evidence type="ECO:0000256" key="13">
    <source>
        <dbReference type="ARBA" id="ARBA00023204"/>
    </source>
</evidence>
<organism evidence="17 18">
    <name type="scientific">Candidatus Spyradenecus faecavium</name>
    <dbReference type="NCBI Taxonomy" id="2840947"/>
    <lineage>
        <taxon>Bacteria</taxon>
        <taxon>Pseudomonadati</taxon>
        <taxon>Lentisphaerota</taxon>
        <taxon>Lentisphaeria</taxon>
        <taxon>Lentisphaerales</taxon>
        <taxon>Lentisphaeraceae</taxon>
        <taxon>Lentisphaeraceae incertae sedis</taxon>
        <taxon>Candidatus Spyradenecus</taxon>
    </lineage>
</organism>
<dbReference type="InterPro" id="IPR043128">
    <property type="entry name" value="Rev_trsase/Diguanyl_cyclase"/>
</dbReference>
<keyword evidence="7 15" id="KW-0235">DNA replication</keyword>
<dbReference type="InterPro" id="IPR022880">
    <property type="entry name" value="DNApol_IV"/>
</dbReference>
<gene>
    <name evidence="15 17" type="primary">dinB</name>
    <name evidence="17" type="ORF">IAC79_06020</name>
</gene>
<keyword evidence="3 15" id="KW-0515">Mutator protein</keyword>
<dbReference type="Gene3D" id="3.30.70.270">
    <property type="match status" value="1"/>
</dbReference>
<dbReference type="SUPFAM" id="SSF56672">
    <property type="entry name" value="DNA/RNA polymerases"/>
    <property type="match status" value="1"/>
</dbReference>
<keyword evidence="8 15" id="KW-0479">Metal-binding</keyword>
<evidence type="ECO:0000259" key="16">
    <source>
        <dbReference type="PROSITE" id="PS50173"/>
    </source>
</evidence>
<dbReference type="GO" id="GO:0006281">
    <property type="term" value="P:DNA repair"/>
    <property type="evidence" value="ECO:0007669"/>
    <property type="project" value="UniProtKB-UniRule"/>
</dbReference>
<keyword evidence="4 15" id="KW-0963">Cytoplasm</keyword>
<keyword evidence="11 15" id="KW-0239">DNA-directed DNA polymerase</keyword>
<dbReference type="GO" id="GO:0000287">
    <property type="term" value="F:magnesium ion binding"/>
    <property type="evidence" value="ECO:0007669"/>
    <property type="project" value="UniProtKB-UniRule"/>
</dbReference>
<proteinExistence type="inferred from homology"/>
<dbReference type="InterPro" id="IPR001126">
    <property type="entry name" value="UmuC"/>
</dbReference>
<evidence type="ECO:0000256" key="7">
    <source>
        <dbReference type="ARBA" id="ARBA00022705"/>
    </source>
</evidence>
<dbReference type="GO" id="GO:0006261">
    <property type="term" value="P:DNA-templated DNA replication"/>
    <property type="evidence" value="ECO:0007669"/>
    <property type="project" value="UniProtKB-UniRule"/>
</dbReference>
<dbReference type="GO" id="GO:0042276">
    <property type="term" value="P:error-prone translesion synthesis"/>
    <property type="evidence" value="ECO:0007669"/>
    <property type="project" value="TreeGrafter"/>
</dbReference>
<evidence type="ECO:0000256" key="9">
    <source>
        <dbReference type="ARBA" id="ARBA00022763"/>
    </source>
</evidence>
<keyword evidence="12 15" id="KW-0238">DNA-binding</keyword>
<evidence type="ECO:0000256" key="6">
    <source>
        <dbReference type="ARBA" id="ARBA00022695"/>
    </source>
</evidence>
<evidence type="ECO:0000256" key="15">
    <source>
        <dbReference type="HAMAP-Rule" id="MF_01113"/>
    </source>
</evidence>
<evidence type="ECO:0000313" key="17">
    <source>
        <dbReference type="EMBL" id="HIV09649.1"/>
    </source>
</evidence>
<dbReference type="PANTHER" id="PTHR11076">
    <property type="entry name" value="DNA REPAIR POLYMERASE UMUC / TRANSFERASE FAMILY MEMBER"/>
    <property type="match status" value="1"/>
</dbReference>
<keyword evidence="10 15" id="KW-0460">Magnesium</keyword>
<evidence type="ECO:0000256" key="5">
    <source>
        <dbReference type="ARBA" id="ARBA00022679"/>
    </source>
</evidence>
<protein>
    <recommendedName>
        <fullName evidence="15">DNA polymerase IV</fullName>
        <shortName evidence="15">Pol IV</shortName>
        <ecNumber evidence="15">2.7.7.7</ecNumber>
    </recommendedName>
</protein>
<evidence type="ECO:0000256" key="11">
    <source>
        <dbReference type="ARBA" id="ARBA00022932"/>
    </source>
</evidence>
<dbReference type="InterPro" id="IPR036775">
    <property type="entry name" value="DNA_pol_Y-fam_lit_finger_sf"/>
</dbReference>
<feature type="binding site" evidence="15">
    <location>
        <position position="101"/>
    </location>
    <ligand>
        <name>Mg(2+)</name>
        <dbReference type="ChEBI" id="CHEBI:18420"/>
    </ligand>
</feature>
<dbReference type="CDD" id="cd03586">
    <property type="entry name" value="PolY_Pol_IV_kappa"/>
    <property type="match status" value="1"/>
</dbReference>
<dbReference type="GO" id="GO:0009432">
    <property type="term" value="P:SOS response"/>
    <property type="evidence" value="ECO:0007669"/>
    <property type="project" value="TreeGrafter"/>
</dbReference>
<dbReference type="Gene3D" id="3.40.1170.60">
    <property type="match status" value="1"/>
</dbReference>
<keyword evidence="6 15" id="KW-0548">Nucleotidyltransferase</keyword>
<comment type="similarity">
    <text evidence="2 15">Belongs to the DNA polymerase type-Y family.</text>
</comment>
<evidence type="ECO:0000256" key="3">
    <source>
        <dbReference type="ARBA" id="ARBA00022457"/>
    </source>
</evidence>
<comment type="cofactor">
    <cofactor evidence="15">
        <name>Mg(2+)</name>
        <dbReference type="ChEBI" id="CHEBI:18420"/>
    </cofactor>
    <text evidence="15">Binds 2 magnesium ions per subunit.</text>
</comment>
<comment type="catalytic activity">
    <reaction evidence="14 15">
        <text>DNA(n) + a 2'-deoxyribonucleoside 5'-triphosphate = DNA(n+1) + diphosphate</text>
        <dbReference type="Rhea" id="RHEA:22508"/>
        <dbReference type="Rhea" id="RHEA-COMP:17339"/>
        <dbReference type="Rhea" id="RHEA-COMP:17340"/>
        <dbReference type="ChEBI" id="CHEBI:33019"/>
        <dbReference type="ChEBI" id="CHEBI:61560"/>
        <dbReference type="ChEBI" id="CHEBI:173112"/>
        <dbReference type="EC" id="2.7.7.7"/>
    </reaction>
</comment>
<dbReference type="Pfam" id="PF00817">
    <property type="entry name" value="IMS"/>
    <property type="match status" value="1"/>
</dbReference>
<dbReference type="Pfam" id="PF14520">
    <property type="entry name" value="HHH_5"/>
    <property type="match status" value="1"/>
</dbReference>
<dbReference type="InterPro" id="IPR050116">
    <property type="entry name" value="DNA_polymerase-Y"/>
</dbReference>